<dbReference type="InterPro" id="IPR027417">
    <property type="entry name" value="P-loop_NTPase"/>
</dbReference>
<dbReference type="SMART" id="SM00382">
    <property type="entry name" value="AAA"/>
    <property type="match status" value="1"/>
</dbReference>
<dbReference type="InterPro" id="IPR051782">
    <property type="entry name" value="ABC_Transporter_VariousFunc"/>
</dbReference>
<dbReference type="PANTHER" id="PTHR42939">
    <property type="entry name" value="ABC TRANSPORTER ATP-BINDING PROTEIN ALBC-RELATED"/>
    <property type="match status" value="1"/>
</dbReference>
<keyword evidence="2" id="KW-0547">Nucleotide-binding</keyword>
<organism evidence="5 6">
    <name type="scientific">Rhodohalobacter mucosus</name>
    <dbReference type="NCBI Taxonomy" id="2079485"/>
    <lineage>
        <taxon>Bacteria</taxon>
        <taxon>Pseudomonadati</taxon>
        <taxon>Balneolota</taxon>
        <taxon>Balneolia</taxon>
        <taxon>Balneolales</taxon>
        <taxon>Balneolaceae</taxon>
        <taxon>Rhodohalobacter</taxon>
    </lineage>
</organism>
<keyword evidence="1" id="KW-0813">Transport</keyword>
<evidence type="ECO:0000256" key="2">
    <source>
        <dbReference type="ARBA" id="ARBA00022741"/>
    </source>
</evidence>
<evidence type="ECO:0000313" key="5">
    <source>
        <dbReference type="EMBL" id="PWN06932.1"/>
    </source>
</evidence>
<dbReference type="CDD" id="cd03230">
    <property type="entry name" value="ABC_DR_subfamily_A"/>
    <property type="match status" value="1"/>
</dbReference>
<dbReference type="OrthoDB" id="9801987at2"/>
<gene>
    <name evidence="5" type="ORF">DDZ15_06570</name>
</gene>
<dbReference type="AlphaFoldDB" id="A0A316TWJ3"/>
<dbReference type="PROSITE" id="PS50893">
    <property type="entry name" value="ABC_TRANSPORTER_2"/>
    <property type="match status" value="1"/>
</dbReference>
<dbReference type="RefSeq" id="WP_109646281.1">
    <property type="nucleotide sequence ID" value="NZ_QGGB01000005.1"/>
</dbReference>
<comment type="caution">
    <text evidence="5">The sequence shown here is derived from an EMBL/GenBank/DDBJ whole genome shotgun (WGS) entry which is preliminary data.</text>
</comment>
<dbReference type="InterPro" id="IPR003593">
    <property type="entry name" value="AAA+_ATPase"/>
</dbReference>
<evidence type="ECO:0000313" key="6">
    <source>
        <dbReference type="Proteomes" id="UP000245533"/>
    </source>
</evidence>
<dbReference type="SUPFAM" id="SSF52540">
    <property type="entry name" value="P-loop containing nucleoside triphosphate hydrolases"/>
    <property type="match status" value="1"/>
</dbReference>
<proteinExistence type="predicted"/>
<feature type="domain" description="ABC transporter" evidence="4">
    <location>
        <begin position="2"/>
        <end position="207"/>
    </location>
</feature>
<name>A0A316TWJ3_9BACT</name>
<evidence type="ECO:0000256" key="3">
    <source>
        <dbReference type="ARBA" id="ARBA00022840"/>
    </source>
</evidence>
<evidence type="ECO:0000256" key="1">
    <source>
        <dbReference type="ARBA" id="ARBA00022448"/>
    </source>
</evidence>
<dbReference type="EMBL" id="QGGB01000005">
    <property type="protein sequence ID" value="PWN06932.1"/>
    <property type="molecule type" value="Genomic_DNA"/>
</dbReference>
<keyword evidence="6" id="KW-1185">Reference proteome</keyword>
<sequence>MISVENLTKQYKAGKPVFKGISETFESGRCIGIFGPNGSGKTTFLRILSVNSFPTSGTVLYNGINIHEEPGKYLGHLGLVHDEESLPLHLTAGELLEWILRKRKLWDNGGSGKIQEIFDRLSLPEYHDPMGTYSTGMKKKAQIAAAFIVKPDVLIMDEPLRGLDQTTRGVVTRMIGEARGRGALIFMSSHSAENLSELFDDQLEFPMKK</sequence>
<reference evidence="5 6" key="1">
    <citation type="submission" date="2018-05" db="EMBL/GenBank/DDBJ databases">
        <title>Rhodohalobacter halophilus gen. nov., sp. nov., a moderately halophilic member of the family Balneolaceae.</title>
        <authorList>
            <person name="Liu Z.-W."/>
        </authorList>
    </citation>
    <scope>NUCLEOTIDE SEQUENCE [LARGE SCALE GENOMIC DNA]</scope>
    <source>
        <strain evidence="5 6">8A47</strain>
    </source>
</reference>
<dbReference type="Proteomes" id="UP000245533">
    <property type="component" value="Unassembled WGS sequence"/>
</dbReference>
<dbReference type="GO" id="GO:0005524">
    <property type="term" value="F:ATP binding"/>
    <property type="evidence" value="ECO:0007669"/>
    <property type="project" value="UniProtKB-KW"/>
</dbReference>
<keyword evidence="3 5" id="KW-0067">ATP-binding</keyword>
<dbReference type="Pfam" id="PF00005">
    <property type="entry name" value="ABC_tran"/>
    <property type="match status" value="1"/>
</dbReference>
<evidence type="ECO:0000259" key="4">
    <source>
        <dbReference type="PROSITE" id="PS50893"/>
    </source>
</evidence>
<dbReference type="InterPro" id="IPR003439">
    <property type="entry name" value="ABC_transporter-like_ATP-bd"/>
</dbReference>
<accession>A0A316TWJ3</accession>
<dbReference type="Gene3D" id="3.40.50.300">
    <property type="entry name" value="P-loop containing nucleotide triphosphate hydrolases"/>
    <property type="match status" value="1"/>
</dbReference>
<protein>
    <submittedName>
        <fullName evidence="5">ABC transporter ATP-binding protein</fullName>
    </submittedName>
</protein>
<dbReference type="GO" id="GO:0016887">
    <property type="term" value="F:ATP hydrolysis activity"/>
    <property type="evidence" value="ECO:0007669"/>
    <property type="project" value="InterPro"/>
</dbReference>
<dbReference type="PANTHER" id="PTHR42939:SF1">
    <property type="entry name" value="ABC TRANSPORTER ATP-BINDING PROTEIN ALBC-RELATED"/>
    <property type="match status" value="1"/>
</dbReference>